<evidence type="ECO:0000256" key="11">
    <source>
        <dbReference type="RuleBase" id="RU368004"/>
    </source>
</evidence>
<proteinExistence type="inferred from homology"/>
<evidence type="ECO:0000256" key="2">
    <source>
        <dbReference type="ARBA" id="ARBA00009056"/>
    </source>
</evidence>
<evidence type="ECO:0000256" key="9">
    <source>
        <dbReference type="ARBA" id="ARBA00022694"/>
    </source>
</evidence>
<evidence type="ECO:0000313" key="13">
    <source>
        <dbReference type="Proteomes" id="UP000664521"/>
    </source>
</evidence>
<evidence type="ECO:0000256" key="10">
    <source>
        <dbReference type="ARBA" id="ARBA00047957"/>
    </source>
</evidence>
<keyword evidence="5 11" id="KW-0963">Cytoplasm</keyword>
<dbReference type="AlphaFoldDB" id="A0A8H3IG60"/>
<dbReference type="GO" id="GO:0005737">
    <property type="term" value="C:cytoplasm"/>
    <property type="evidence" value="ECO:0007669"/>
    <property type="project" value="UniProtKB-SubCell"/>
</dbReference>
<evidence type="ECO:0000256" key="3">
    <source>
        <dbReference type="ARBA" id="ARBA00012795"/>
    </source>
</evidence>
<accession>A0A8H3IG60</accession>
<evidence type="ECO:0000313" key="12">
    <source>
        <dbReference type="EMBL" id="CAF9912459.1"/>
    </source>
</evidence>
<protein>
    <recommendedName>
        <fullName evidence="4 11">tRNA (uracil-O(2)-)-methyltransferase</fullName>
        <ecNumber evidence="3 11">2.1.1.211</ecNumber>
    </recommendedName>
</protein>
<comment type="similarity">
    <text evidence="2 11">Belongs to the TRM44 family.</text>
</comment>
<dbReference type="EMBL" id="CAJPDS010000011">
    <property type="protein sequence ID" value="CAF9912459.1"/>
    <property type="molecule type" value="Genomic_DNA"/>
</dbReference>
<dbReference type="Pfam" id="PF07757">
    <property type="entry name" value="AdoMet_MTase"/>
    <property type="match status" value="1"/>
</dbReference>
<reference evidence="12" key="1">
    <citation type="submission" date="2021-03" db="EMBL/GenBank/DDBJ databases">
        <authorList>
            <person name="Tagirdzhanova G."/>
        </authorList>
    </citation>
    <scope>NUCLEOTIDE SEQUENCE</scope>
</reference>
<evidence type="ECO:0000256" key="5">
    <source>
        <dbReference type="ARBA" id="ARBA00022490"/>
    </source>
</evidence>
<comment type="function">
    <text evidence="11">Adenosyl-L-methionine (AdoMet)-dependent tRNA (uracil-O(2)-)-methyltransferase.</text>
</comment>
<dbReference type="OrthoDB" id="10047021at2759"/>
<evidence type="ECO:0000256" key="8">
    <source>
        <dbReference type="ARBA" id="ARBA00022691"/>
    </source>
</evidence>
<dbReference type="EC" id="2.1.1.211" evidence="3 11"/>
<name>A0A8H3IG60_9LECA</name>
<evidence type="ECO:0000256" key="1">
    <source>
        <dbReference type="ARBA" id="ARBA00004496"/>
    </source>
</evidence>
<evidence type="ECO:0000256" key="6">
    <source>
        <dbReference type="ARBA" id="ARBA00022603"/>
    </source>
</evidence>
<comment type="catalytic activity">
    <reaction evidence="10 11">
        <text>uridine(44) in tRNA(Ser) + S-adenosyl-L-methionine = 2'-O-methyluridine(44) in tRNA(Ser) + S-adenosyl-L-homocysteine + H(+)</text>
        <dbReference type="Rhea" id="RHEA:43100"/>
        <dbReference type="Rhea" id="RHEA-COMP:10339"/>
        <dbReference type="Rhea" id="RHEA-COMP:10340"/>
        <dbReference type="ChEBI" id="CHEBI:15378"/>
        <dbReference type="ChEBI" id="CHEBI:57856"/>
        <dbReference type="ChEBI" id="CHEBI:59789"/>
        <dbReference type="ChEBI" id="CHEBI:65315"/>
        <dbReference type="ChEBI" id="CHEBI:74478"/>
        <dbReference type="EC" id="2.1.1.211"/>
    </reaction>
</comment>
<keyword evidence="13" id="KW-1185">Reference proteome</keyword>
<keyword evidence="8 11" id="KW-0949">S-adenosyl-L-methionine</keyword>
<comment type="subcellular location">
    <subcellularLocation>
        <location evidence="1 11">Cytoplasm</location>
    </subcellularLocation>
</comment>
<organism evidence="12 13">
    <name type="scientific">Heterodermia speciosa</name>
    <dbReference type="NCBI Taxonomy" id="116794"/>
    <lineage>
        <taxon>Eukaryota</taxon>
        <taxon>Fungi</taxon>
        <taxon>Dikarya</taxon>
        <taxon>Ascomycota</taxon>
        <taxon>Pezizomycotina</taxon>
        <taxon>Lecanoromycetes</taxon>
        <taxon>OSLEUM clade</taxon>
        <taxon>Lecanoromycetidae</taxon>
        <taxon>Caliciales</taxon>
        <taxon>Physciaceae</taxon>
        <taxon>Heterodermia</taxon>
    </lineage>
</organism>
<keyword evidence="9 11" id="KW-0819">tRNA processing</keyword>
<dbReference type="GO" id="GO:0030488">
    <property type="term" value="P:tRNA methylation"/>
    <property type="evidence" value="ECO:0007669"/>
    <property type="project" value="UniProtKB-UniRule"/>
</dbReference>
<keyword evidence="6 11" id="KW-0489">Methyltransferase</keyword>
<sequence>MAIFEPANLTLAAARPSHWLPHELWLPILEHACDFTPQIFEDVAINLIKNPNLNSSLLFRADILYDSWGKELSDTHYSTLPGPCEVYAVLEKYGIRRNDPLVLGGFEVQRTLIRSMIPRNPQLDKPISQTCQILRSVGPQGLVKTVVIHIPHVITVDDLPWYHPRVQSIAYLHTWQLPSPARSPNPVAAEYLLSHTPHSGTISLHYRLFPTELLPLSQRLFRTAHQLLSTLYRHGQGQMEGYTKRVHHDQLIPQQRVQDTYTELKRVHAKRLCDNWVEKTEPSKHVFEDLSIAAFLIELWKDMYGDSNRLNGSTEQDQIRTTQNFPGFVDIGCGNGVLVDVLLREGYRGWGFDARKRKTWSTFEPWVAANLKQLILVPQPLSEMQSLSKYADSGLLSRLKCSSIAANAPIWHNGLFPTGTFIISNHADELTPWTPLLASLSSSAFLAIPCCSHNLSGAKFRAPSVFNSYQADYLAPTYFAANITKSKSIALAVAYTENEGDQPERGNLKDLSSKARSKQPSAYSSLCDWVCHLTSSVGYEVEKEMLRLPSTRNMGIVGRRMVPGFAAQAQETRAERVMGIAIKEGADGKAWVERAKGLVAGKGTGH</sequence>
<evidence type="ECO:0000256" key="7">
    <source>
        <dbReference type="ARBA" id="ARBA00022679"/>
    </source>
</evidence>
<dbReference type="Proteomes" id="UP000664521">
    <property type="component" value="Unassembled WGS sequence"/>
</dbReference>
<comment type="caution">
    <text evidence="12">The sequence shown here is derived from an EMBL/GenBank/DDBJ whole genome shotgun (WGS) entry which is preliminary data.</text>
</comment>
<evidence type="ECO:0000256" key="4">
    <source>
        <dbReference type="ARBA" id="ARBA00017788"/>
    </source>
</evidence>
<gene>
    <name evidence="12" type="primary">TRM44</name>
    <name evidence="12" type="ORF">HETSPECPRED_000944</name>
</gene>
<dbReference type="PANTHER" id="PTHR21210">
    <property type="entry name" value="TRNA (URACIL-O(2)-)-METHYLTRANSFERASE-RELATED"/>
    <property type="match status" value="1"/>
</dbReference>
<dbReference type="PANTHER" id="PTHR21210:SF0">
    <property type="entry name" value="TRNA (URACIL-O(2)-)-METHYLTRANSFERASE-RELATED"/>
    <property type="match status" value="1"/>
</dbReference>
<dbReference type="InterPro" id="IPR011671">
    <property type="entry name" value="tRNA_uracil_MeTrfase"/>
</dbReference>
<dbReference type="GO" id="GO:0141101">
    <property type="term" value="F:tRNA(Ser) (uridine(44)-2'-O-)-methyltransferase activity"/>
    <property type="evidence" value="ECO:0007669"/>
    <property type="project" value="UniProtKB-EC"/>
</dbReference>
<keyword evidence="7 11" id="KW-0808">Transferase</keyword>